<dbReference type="Proteomes" id="UP000294813">
    <property type="component" value="Unassembled WGS sequence"/>
</dbReference>
<dbReference type="InterPro" id="IPR005531">
    <property type="entry name" value="Asp23"/>
</dbReference>
<name>A0A4R2RW21_9FIRM</name>
<dbReference type="PANTHER" id="PTHR34297:SF2">
    <property type="entry name" value="ASP23_GLS24 FAMILY ENVELOPE STRESS RESPONSE PROTEIN"/>
    <property type="match status" value="1"/>
</dbReference>
<comment type="caution">
    <text evidence="2">The sequence shown here is derived from an EMBL/GenBank/DDBJ whole genome shotgun (WGS) entry which is preliminary data.</text>
</comment>
<dbReference type="RefSeq" id="WP_131918429.1">
    <property type="nucleotide sequence ID" value="NZ_JAOQNU010000005.1"/>
</dbReference>
<evidence type="ECO:0000256" key="1">
    <source>
        <dbReference type="ARBA" id="ARBA00005721"/>
    </source>
</evidence>
<accession>A0A4R2RW21</accession>
<organism evidence="2 3">
    <name type="scientific">Heliophilum fasciatum</name>
    <dbReference type="NCBI Taxonomy" id="35700"/>
    <lineage>
        <taxon>Bacteria</taxon>
        <taxon>Bacillati</taxon>
        <taxon>Bacillota</taxon>
        <taxon>Clostridia</taxon>
        <taxon>Eubacteriales</taxon>
        <taxon>Heliobacteriaceae</taxon>
        <taxon>Heliophilum</taxon>
    </lineage>
</organism>
<sequence length="128" mass="13521">MEQEHASSVGHVRIAEDVVATIAGMAASEVPGVSSMSGGIGGGIVEMIGKKNLTKGVKVEVGEKEAAIDLNIIVEFGSRIPDVARRVQERVKDAVEGMTGLSIVEVNVHIQGVNFANQDAKDEERVKK</sequence>
<keyword evidence="3" id="KW-1185">Reference proteome</keyword>
<comment type="similarity">
    <text evidence="1">Belongs to the asp23 family.</text>
</comment>
<reference evidence="2 3" key="1">
    <citation type="submission" date="2019-03" db="EMBL/GenBank/DDBJ databases">
        <title>Genomic Encyclopedia of Type Strains, Phase IV (KMG-IV): sequencing the most valuable type-strain genomes for metagenomic binning, comparative biology and taxonomic classification.</title>
        <authorList>
            <person name="Goeker M."/>
        </authorList>
    </citation>
    <scope>NUCLEOTIDE SEQUENCE [LARGE SCALE GENOMIC DNA]</scope>
    <source>
        <strain evidence="2 3">DSM 11170</strain>
    </source>
</reference>
<dbReference type="Pfam" id="PF03780">
    <property type="entry name" value="Asp23"/>
    <property type="match status" value="1"/>
</dbReference>
<proteinExistence type="inferred from homology"/>
<protein>
    <submittedName>
        <fullName evidence="2">Putative alkaline shock family protein YloU</fullName>
    </submittedName>
</protein>
<dbReference type="EMBL" id="SLXT01000005">
    <property type="protein sequence ID" value="TCP67169.1"/>
    <property type="molecule type" value="Genomic_DNA"/>
</dbReference>
<evidence type="ECO:0000313" key="2">
    <source>
        <dbReference type="EMBL" id="TCP67169.1"/>
    </source>
</evidence>
<dbReference type="OrthoDB" id="9793465at2"/>
<gene>
    <name evidence="2" type="ORF">EDD73_10564</name>
</gene>
<dbReference type="AlphaFoldDB" id="A0A4R2RW21"/>
<dbReference type="PANTHER" id="PTHR34297">
    <property type="entry name" value="HYPOTHETICAL CYTOSOLIC PROTEIN-RELATED"/>
    <property type="match status" value="1"/>
</dbReference>
<evidence type="ECO:0000313" key="3">
    <source>
        <dbReference type="Proteomes" id="UP000294813"/>
    </source>
</evidence>